<dbReference type="GO" id="GO:0046872">
    <property type="term" value="F:metal ion binding"/>
    <property type="evidence" value="ECO:0007669"/>
    <property type="project" value="UniProtKB-KW"/>
</dbReference>
<evidence type="ECO:0000256" key="7">
    <source>
        <dbReference type="ARBA" id="ARBA00023204"/>
    </source>
</evidence>
<dbReference type="InterPro" id="IPR051536">
    <property type="entry name" value="UDG_Type-4/5"/>
</dbReference>
<evidence type="ECO:0000256" key="3">
    <source>
        <dbReference type="ARBA" id="ARBA00022763"/>
    </source>
</evidence>
<proteinExistence type="predicted"/>
<keyword evidence="1" id="KW-0004">4Fe-4S</keyword>
<keyword evidence="10" id="KW-1185">Reference proteome</keyword>
<dbReference type="Pfam" id="PF03167">
    <property type="entry name" value="UDG"/>
    <property type="match status" value="1"/>
</dbReference>
<evidence type="ECO:0000256" key="5">
    <source>
        <dbReference type="ARBA" id="ARBA00023004"/>
    </source>
</evidence>
<accession>A0A2R4X3T9</accession>
<evidence type="ECO:0000259" key="8">
    <source>
        <dbReference type="Pfam" id="PF03167"/>
    </source>
</evidence>
<keyword evidence="7" id="KW-0234">DNA repair</keyword>
<dbReference type="EMBL" id="CP028858">
    <property type="protein sequence ID" value="AWB28458.1"/>
    <property type="molecule type" value="Genomic_DNA"/>
</dbReference>
<dbReference type="InterPro" id="IPR036895">
    <property type="entry name" value="Uracil-DNA_glycosylase-like_sf"/>
</dbReference>
<dbReference type="GeneID" id="36513337"/>
<keyword evidence="4" id="KW-0378">Hydrolase</keyword>
<sequence length="239" mass="27338">MASDKRVENYLNRIWNNWQFGSGPCQDCPNRDNAGCYTPYYGDGILDAEIAFVAETPGGGRDIQNEDQLDWELPGSFSAERGGASKPGWITDGNRIPDEFFDSVDAWFEGTGQYDRGIYFTNAKKCQDIDGKDMEWKNIKAKLHCREYLKPEMNAVDPEVIVVFGEKATDTTFDLYDVDEYIEAFNDVALSVYRDNEPYVIPSYHWSNLFRNLRHIDGIDNHDAYWESLADTIESTLDS</sequence>
<evidence type="ECO:0000256" key="2">
    <source>
        <dbReference type="ARBA" id="ARBA00022723"/>
    </source>
</evidence>
<dbReference type="Gene3D" id="3.40.470.10">
    <property type="entry name" value="Uracil-DNA glycosylase-like domain"/>
    <property type="match status" value="1"/>
</dbReference>
<evidence type="ECO:0000256" key="6">
    <source>
        <dbReference type="ARBA" id="ARBA00023014"/>
    </source>
</evidence>
<dbReference type="InterPro" id="IPR005122">
    <property type="entry name" value="Uracil-DNA_glycosylase-like"/>
</dbReference>
<evidence type="ECO:0000256" key="1">
    <source>
        <dbReference type="ARBA" id="ARBA00022485"/>
    </source>
</evidence>
<keyword evidence="5" id="KW-0408">Iron</keyword>
<dbReference type="Proteomes" id="UP000244727">
    <property type="component" value="Chromosome"/>
</dbReference>
<dbReference type="PANTHER" id="PTHR33693">
    <property type="entry name" value="TYPE-5 URACIL-DNA GLYCOSYLASE"/>
    <property type="match status" value="1"/>
</dbReference>
<dbReference type="RefSeq" id="WP_108383906.1">
    <property type="nucleotide sequence ID" value="NZ_CP028858.1"/>
</dbReference>
<evidence type="ECO:0000256" key="4">
    <source>
        <dbReference type="ARBA" id="ARBA00022801"/>
    </source>
</evidence>
<keyword evidence="3" id="KW-0227">DNA damage</keyword>
<organism evidence="9 10">
    <name type="scientific">Halococcoides cellulosivorans</name>
    <dbReference type="NCBI Taxonomy" id="1679096"/>
    <lineage>
        <taxon>Archaea</taxon>
        <taxon>Methanobacteriati</taxon>
        <taxon>Methanobacteriota</taxon>
        <taxon>Stenosarchaea group</taxon>
        <taxon>Halobacteria</taxon>
        <taxon>Halobacteriales</taxon>
        <taxon>Haloarculaceae</taxon>
        <taxon>Halococcoides</taxon>
    </lineage>
</organism>
<reference evidence="9 10" key="1">
    <citation type="submission" date="2018-04" db="EMBL/GenBank/DDBJ databases">
        <title>Halococcoides cellulosivorans gen. nov., sp. nov., an extremely halophilic cellulose-utilizing haloarchaeon from hypersaline lakes.</title>
        <authorList>
            <person name="Sorokin D.Y."/>
            <person name="Toshchakov S.V."/>
            <person name="Samarov N.I."/>
            <person name="Korzhenkov A."/>
            <person name="Kublanov I.V."/>
        </authorList>
    </citation>
    <scope>NUCLEOTIDE SEQUENCE [LARGE SCALE GENOMIC DNA]</scope>
    <source>
        <strain evidence="9 10">HArcel1</strain>
    </source>
</reference>
<protein>
    <recommendedName>
        <fullName evidence="8">Uracil-DNA glycosylase-like domain-containing protein</fullName>
    </recommendedName>
</protein>
<evidence type="ECO:0000313" key="10">
    <source>
        <dbReference type="Proteomes" id="UP000244727"/>
    </source>
</evidence>
<name>A0A2R4X3T9_9EURY</name>
<dbReference type="SUPFAM" id="SSF52141">
    <property type="entry name" value="Uracil-DNA glycosylase-like"/>
    <property type="match status" value="1"/>
</dbReference>
<keyword evidence="2" id="KW-0479">Metal-binding</keyword>
<dbReference type="GO" id="GO:0051539">
    <property type="term" value="F:4 iron, 4 sulfur cluster binding"/>
    <property type="evidence" value="ECO:0007669"/>
    <property type="project" value="UniProtKB-KW"/>
</dbReference>
<evidence type="ECO:0000313" key="9">
    <source>
        <dbReference type="EMBL" id="AWB28458.1"/>
    </source>
</evidence>
<feature type="domain" description="Uracil-DNA glycosylase-like" evidence="8">
    <location>
        <begin position="103"/>
        <end position="229"/>
    </location>
</feature>
<dbReference type="PANTHER" id="PTHR33693:SF1">
    <property type="entry name" value="TYPE-4 URACIL-DNA GLYCOSYLASE"/>
    <property type="match status" value="1"/>
</dbReference>
<gene>
    <name evidence="9" type="ORF">HARCEL1_12480</name>
</gene>
<dbReference type="KEGG" id="harc:HARCEL1_12480"/>
<keyword evidence="6" id="KW-0411">Iron-sulfur</keyword>
<dbReference type="GO" id="GO:0097506">
    <property type="term" value="F:deaminated base DNA N-glycosylase activity"/>
    <property type="evidence" value="ECO:0007669"/>
    <property type="project" value="UniProtKB-ARBA"/>
</dbReference>
<dbReference type="GO" id="GO:0006281">
    <property type="term" value="P:DNA repair"/>
    <property type="evidence" value="ECO:0007669"/>
    <property type="project" value="UniProtKB-KW"/>
</dbReference>
<dbReference type="AlphaFoldDB" id="A0A2R4X3T9"/>